<keyword evidence="1" id="KW-0732">Signal</keyword>
<dbReference type="Gene3D" id="2.130.10.10">
    <property type="entry name" value="YVTN repeat-like/Quinoprotein amine dehydrogenase"/>
    <property type="match status" value="1"/>
</dbReference>
<feature type="chain" id="PRO_5046742540" evidence="1">
    <location>
        <begin position="18"/>
        <end position="416"/>
    </location>
</feature>
<name>A0ABT3GH66_9BACT</name>
<feature type="domain" description="Pyrrolo-quinoline quinone repeat" evidence="2">
    <location>
        <begin position="335"/>
        <end position="415"/>
    </location>
</feature>
<organism evidence="3 4">
    <name type="scientific">Luteolibacter arcticus</name>
    <dbReference type="NCBI Taxonomy" id="1581411"/>
    <lineage>
        <taxon>Bacteria</taxon>
        <taxon>Pseudomonadati</taxon>
        <taxon>Verrucomicrobiota</taxon>
        <taxon>Verrucomicrobiia</taxon>
        <taxon>Verrucomicrobiales</taxon>
        <taxon>Verrucomicrobiaceae</taxon>
        <taxon>Luteolibacter</taxon>
    </lineage>
</organism>
<dbReference type="InterPro" id="IPR011047">
    <property type="entry name" value="Quinoprotein_ADH-like_sf"/>
</dbReference>
<feature type="signal peptide" evidence="1">
    <location>
        <begin position="1"/>
        <end position="17"/>
    </location>
</feature>
<dbReference type="Pfam" id="PF13360">
    <property type="entry name" value="PQQ_2"/>
    <property type="match status" value="2"/>
</dbReference>
<gene>
    <name evidence="3" type="ORF">OKA05_08820</name>
</gene>
<proteinExistence type="predicted"/>
<dbReference type="SMART" id="SM00564">
    <property type="entry name" value="PQQ"/>
    <property type="match status" value="4"/>
</dbReference>
<dbReference type="Gene3D" id="2.40.10.480">
    <property type="match status" value="1"/>
</dbReference>
<keyword evidence="4" id="KW-1185">Reference proteome</keyword>
<dbReference type="PANTHER" id="PTHR34512:SF30">
    <property type="entry name" value="OUTER MEMBRANE PROTEIN ASSEMBLY FACTOR BAMB"/>
    <property type="match status" value="1"/>
</dbReference>
<feature type="domain" description="Pyrrolo-quinoline quinone repeat" evidence="2">
    <location>
        <begin position="86"/>
        <end position="260"/>
    </location>
</feature>
<sequence length="416" mass="44161">MKLSITLLLSFSTLATAADWPCHMGNNQRNGITTEQLNAVALTEAWVWTSPTPPQPAWAGEARYDAYQMVHSNKSMRSYDLAFNLSTAGDKVFIASTAENCAIALNMNNGSIAWKIPTRSAVRIAPAFDGGRVYFGSDDGWAYCVNAADGTQVWRVNPSGSNTLVPSAWKMVNLFPLRTGVLVENGTAYFGAGLVPWKAHYLMAVNAITGAHAWKQTFNTGAGANDGHTFEGPMLSDGSTFLYQPQGRLSPVQFNIATGTRAGRLPGGGGSWALVTPDGSTIHGPGFGSQSGITSNRLTHFKENNATNRAAIREFPAATAVIATATNTYLILDRKIQMLPRAGGTALWTADLPGASCLIFGGTTLYAGGEGFVRAFDAVNGNLLWSAEVNGTVHNLALANGSLYASTSSGKVYAYR</sequence>
<dbReference type="InterPro" id="IPR002372">
    <property type="entry name" value="PQQ_rpt_dom"/>
</dbReference>
<dbReference type="InterPro" id="IPR018391">
    <property type="entry name" value="PQQ_b-propeller_rpt"/>
</dbReference>
<evidence type="ECO:0000313" key="3">
    <source>
        <dbReference type="EMBL" id="MCW1922655.1"/>
    </source>
</evidence>
<dbReference type="RefSeq" id="WP_264486764.1">
    <property type="nucleotide sequence ID" value="NZ_JAPDDT010000003.1"/>
</dbReference>
<dbReference type="Proteomes" id="UP001320876">
    <property type="component" value="Unassembled WGS sequence"/>
</dbReference>
<dbReference type="PANTHER" id="PTHR34512">
    <property type="entry name" value="CELL SURFACE PROTEIN"/>
    <property type="match status" value="1"/>
</dbReference>
<reference evidence="3 4" key="1">
    <citation type="submission" date="2022-10" db="EMBL/GenBank/DDBJ databases">
        <title>Luteolibacter arcticus strain CCTCC AB 2014275, whole genome shotgun sequencing project.</title>
        <authorList>
            <person name="Zhao G."/>
            <person name="Shen L."/>
        </authorList>
    </citation>
    <scope>NUCLEOTIDE SEQUENCE [LARGE SCALE GENOMIC DNA]</scope>
    <source>
        <strain evidence="3 4">CCTCC AB 2014275</strain>
    </source>
</reference>
<evidence type="ECO:0000259" key="2">
    <source>
        <dbReference type="Pfam" id="PF13360"/>
    </source>
</evidence>
<dbReference type="SUPFAM" id="SSF50998">
    <property type="entry name" value="Quinoprotein alcohol dehydrogenase-like"/>
    <property type="match status" value="2"/>
</dbReference>
<accession>A0ABT3GH66</accession>
<evidence type="ECO:0000313" key="4">
    <source>
        <dbReference type="Proteomes" id="UP001320876"/>
    </source>
</evidence>
<protein>
    <submittedName>
        <fullName evidence="3">PQQ-binding-like beta-propeller repeat protein</fullName>
    </submittedName>
</protein>
<dbReference type="EMBL" id="JAPDDT010000003">
    <property type="protein sequence ID" value="MCW1922655.1"/>
    <property type="molecule type" value="Genomic_DNA"/>
</dbReference>
<evidence type="ECO:0000256" key="1">
    <source>
        <dbReference type="SAM" id="SignalP"/>
    </source>
</evidence>
<dbReference type="InterPro" id="IPR015943">
    <property type="entry name" value="WD40/YVTN_repeat-like_dom_sf"/>
</dbReference>
<comment type="caution">
    <text evidence="3">The sequence shown here is derived from an EMBL/GenBank/DDBJ whole genome shotgun (WGS) entry which is preliminary data.</text>
</comment>